<feature type="transmembrane region" description="Helical" evidence="1">
    <location>
        <begin position="28"/>
        <end position="53"/>
    </location>
</feature>
<accession>A0A3S5AXB9</accession>
<evidence type="ECO:0000313" key="3">
    <source>
        <dbReference type="Proteomes" id="UP000784294"/>
    </source>
</evidence>
<protein>
    <submittedName>
        <fullName evidence="2">Uncharacterized protein</fullName>
    </submittedName>
</protein>
<dbReference type="AlphaFoldDB" id="A0A3S5AXB9"/>
<sequence length="97" mass="11162">MSGSCDQISMLIALWVSSLNSFLDFADFYYRAVSLVIQALFTTPLAYVTQAILSQHIDRMPRRMSHLFSIWNSEPVRISQMHAHNSLRPKFVNSQQV</sequence>
<proteinExistence type="predicted"/>
<dbReference type="EMBL" id="CAAALY010263411">
    <property type="protein sequence ID" value="VEL40035.1"/>
    <property type="molecule type" value="Genomic_DNA"/>
</dbReference>
<reference evidence="2" key="1">
    <citation type="submission" date="2018-11" db="EMBL/GenBank/DDBJ databases">
        <authorList>
            <consortium name="Pathogen Informatics"/>
        </authorList>
    </citation>
    <scope>NUCLEOTIDE SEQUENCE</scope>
</reference>
<keyword evidence="1" id="KW-1133">Transmembrane helix</keyword>
<dbReference type="Proteomes" id="UP000784294">
    <property type="component" value="Unassembled WGS sequence"/>
</dbReference>
<name>A0A3S5AXB9_9PLAT</name>
<organism evidence="2 3">
    <name type="scientific">Protopolystoma xenopodis</name>
    <dbReference type="NCBI Taxonomy" id="117903"/>
    <lineage>
        <taxon>Eukaryota</taxon>
        <taxon>Metazoa</taxon>
        <taxon>Spiralia</taxon>
        <taxon>Lophotrochozoa</taxon>
        <taxon>Platyhelminthes</taxon>
        <taxon>Monogenea</taxon>
        <taxon>Polyopisthocotylea</taxon>
        <taxon>Polystomatidea</taxon>
        <taxon>Polystomatidae</taxon>
        <taxon>Protopolystoma</taxon>
    </lineage>
</organism>
<gene>
    <name evidence="2" type="ORF">PXEA_LOCUS33475</name>
</gene>
<evidence type="ECO:0000313" key="2">
    <source>
        <dbReference type="EMBL" id="VEL40035.1"/>
    </source>
</evidence>
<keyword evidence="3" id="KW-1185">Reference proteome</keyword>
<evidence type="ECO:0000256" key="1">
    <source>
        <dbReference type="SAM" id="Phobius"/>
    </source>
</evidence>
<keyword evidence="1" id="KW-0812">Transmembrane</keyword>
<keyword evidence="1" id="KW-0472">Membrane</keyword>
<comment type="caution">
    <text evidence="2">The sequence shown here is derived from an EMBL/GenBank/DDBJ whole genome shotgun (WGS) entry which is preliminary data.</text>
</comment>